<dbReference type="PANTHER" id="PTHR39084:SF1">
    <property type="entry name" value="DUF4010 DOMAIN-CONTAINING PROTEIN"/>
    <property type="match status" value="1"/>
</dbReference>
<dbReference type="Pfam" id="PF02308">
    <property type="entry name" value="MgtC"/>
    <property type="match status" value="1"/>
</dbReference>
<protein>
    <submittedName>
        <fullName evidence="4">MgtC/SapB family protein</fullName>
    </submittedName>
</protein>
<feature type="transmembrane region" description="Helical" evidence="1">
    <location>
        <begin position="36"/>
        <end position="54"/>
    </location>
</feature>
<keyword evidence="1" id="KW-0472">Membrane</keyword>
<feature type="domain" description="DUF4010" evidence="3">
    <location>
        <begin position="182"/>
        <end position="386"/>
    </location>
</feature>
<evidence type="ECO:0000313" key="5">
    <source>
        <dbReference type="Proteomes" id="UP000306441"/>
    </source>
</evidence>
<dbReference type="Pfam" id="PF13194">
    <property type="entry name" value="DUF4010"/>
    <property type="match status" value="1"/>
</dbReference>
<accession>A0ABY2Q374</accession>
<proteinExistence type="predicted"/>
<feature type="transmembrane region" description="Helical" evidence="1">
    <location>
        <begin position="90"/>
        <end position="108"/>
    </location>
</feature>
<feature type="transmembrane region" description="Helical" evidence="1">
    <location>
        <begin position="144"/>
        <end position="163"/>
    </location>
</feature>
<keyword evidence="5" id="KW-1185">Reference proteome</keyword>
<dbReference type="EMBL" id="SSNY01000011">
    <property type="protein sequence ID" value="THF55455.1"/>
    <property type="molecule type" value="Genomic_DNA"/>
</dbReference>
<feature type="transmembrane region" description="Helical" evidence="1">
    <location>
        <begin position="363"/>
        <end position="386"/>
    </location>
</feature>
<gene>
    <name evidence="4" type="ORF">E6C48_17635</name>
</gene>
<dbReference type="InterPro" id="IPR049177">
    <property type="entry name" value="MgtC_SapB_SrpB_YhiD_N"/>
</dbReference>
<feature type="transmembrane region" description="Helical" evidence="1">
    <location>
        <begin position="204"/>
        <end position="224"/>
    </location>
</feature>
<feature type="transmembrane region" description="Helical" evidence="1">
    <location>
        <begin position="334"/>
        <end position="356"/>
    </location>
</feature>
<keyword evidence="1" id="KW-0812">Transmembrane</keyword>
<evidence type="ECO:0000313" key="4">
    <source>
        <dbReference type="EMBL" id="THF55455.1"/>
    </source>
</evidence>
<feature type="transmembrane region" description="Helical" evidence="1">
    <location>
        <begin position="262"/>
        <end position="283"/>
    </location>
</feature>
<feature type="transmembrane region" description="Helical" evidence="1">
    <location>
        <begin position="392"/>
        <end position="414"/>
    </location>
</feature>
<feature type="transmembrane region" description="Helical" evidence="1">
    <location>
        <begin position="236"/>
        <end position="256"/>
    </location>
</feature>
<feature type="transmembrane region" description="Helical" evidence="1">
    <location>
        <begin position="175"/>
        <end position="198"/>
    </location>
</feature>
<evidence type="ECO:0000256" key="1">
    <source>
        <dbReference type="SAM" id="Phobius"/>
    </source>
</evidence>
<name>A0ABY2Q374_9HYPH</name>
<reference evidence="4 5" key="1">
    <citation type="submission" date="2019-04" db="EMBL/GenBank/DDBJ databases">
        <title>Mesorhizobium composti sp. nov., isolated from compost.</title>
        <authorList>
            <person name="Lin S.-Y."/>
            <person name="Hameed A."/>
            <person name="Hsieh Y.-T."/>
            <person name="Young C.-C."/>
        </authorList>
    </citation>
    <scope>NUCLEOTIDE SEQUENCE [LARGE SCALE GENOMIC DNA]</scope>
    <source>
        <strain evidence="4 5">CC-YTH430</strain>
    </source>
</reference>
<evidence type="ECO:0000259" key="2">
    <source>
        <dbReference type="Pfam" id="PF02308"/>
    </source>
</evidence>
<dbReference type="PANTHER" id="PTHR39084">
    <property type="entry name" value="MEMBRANE PROTEIN-RELATED"/>
    <property type="match status" value="1"/>
</dbReference>
<feature type="domain" description="MgtC/SapB/SrpB/YhiD N-terminal" evidence="2">
    <location>
        <begin position="8"/>
        <end position="134"/>
    </location>
</feature>
<dbReference type="RefSeq" id="WP_136359493.1">
    <property type="nucleotide sequence ID" value="NZ_SSNY01000011.1"/>
</dbReference>
<evidence type="ECO:0000259" key="3">
    <source>
        <dbReference type="Pfam" id="PF13194"/>
    </source>
</evidence>
<comment type="caution">
    <text evidence="4">The sequence shown here is derived from an EMBL/GenBank/DDBJ whole genome shotgun (WGS) entry which is preliminary data.</text>
</comment>
<feature type="transmembrane region" description="Helical" evidence="1">
    <location>
        <begin position="6"/>
        <end position="24"/>
    </location>
</feature>
<organism evidence="4 5">
    <name type="scientific">Ollibium composti</name>
    <dbReference type="NCBI Taxonomy" id="2675109"/>
    <lineage>
        <taxon>Bacteria</taxon>
        <taxon>Pseudomonadati</taxon>
        <taxon>Pseudomonadota</taxon>
        <taxon>Alphaproteobacteria</taxon>
        <taxon>Hyphomicrobiales</taxon>
        <taxon>Phyllobacteriaceae</taxon>
        <taxon>Ollibium</taxon>
    </lineage>
</organism>
<dbReference type="Proteomes" id="UP000306441">
    <property type="component" value="Unassembled WGS sequence"/>
</dbReference>
<feature type="transmembrane region" description="Helical" evidence="1">
    <location>
        <begin position="60"/>
        <end position="78"/>
    </location>
</feature>
<keyword evidence="1" id="KW-1133">Transmembrane helix</keyword>
<dbReference type="InterPro" id="IPR025105">
    <property type="entry name" value="DUF4010"/>
</dbReference>
<sequence length="417" mass="42392">MDALLPRLGLALAIGLLVGLERGWRERDAPDRSRTAGIRTYAISGLLGGVFAALAESLDAVSVLVAGFLGFAAVFASFKAREAAFDDDFSATGVIAGLGVFALGALAVSGDYQAAAGGGAALAGILASREILHELLKRLTWVELRSALVLSVMTAIILPLLPNRPIDPWGGLNPWEIWFFTVLVAAISYLGYIAVRVFGTTRGLIVSALGGALVSSTAVTLALCRAAKSGGDAYPLAGAALLAAMISVARVCLVVAVVEPGVLASVGPAALGIALGFGLYGALLIKRQRPHAEVDMPARSPFDLAALLMFALAFAIVATVNAALATLIGAQGLVATSAVSGLLDVDVAALSALRLVGTITTPVVAGHAVLAAILVNSLARVALAIASSPFRFWISFLLGTAFGITGGATAFILVPSL</sequence>
<feature type="transmembrane region" description="Helical" evidence="1">
    <location>
        <begin position="304"/>
        <end position="328"/>
    </location>
</feature>